<evidence type="ECO:0000313" key="2">
    <source>
        <dbReference type="EMBL" id="ATX70901.1"/>
    </source>
</evidence>
<reference evidence="2 3" key="1">
    <citation type="submission" date="2017-11" db="EMBL/GenBank/DDBJ databases">
        <title>Complete genome sequence of Spiroplasma clarkii CN-5 (DSM 19994).</title>
        <authorList>
            <person name="Tsai Y.-M."/>
            <person name="Chang A."/>
            <person name="Lo W.-S."/>
            <person name="Kuo C.-H."/>
        </authorList>
    </citation>
    <scope>NUCLEOTIDE SEQUENCE [LARGE SCALE GENOMIC DNA]</scope>
    <source>
        <strain evidence="2 3">CN-5</strain>
    </source>
</reference>
<keyword evidence="1" id="KW-0175">Coiled coil</keyword>
<accession>A0A2K8KKU8</accession>
<evidence type="ECO:0000256" key="1">
    <source>
        <dbReference type="SAM" id="Coils"/>
    </source>
</evidence>
<dbReference type="AlphaFoldDB" id="A0A2K8KKU8"/>
<gene>
    <name evidence="2" type="ORF">SCLAR_v1c05820</name>
</gene>
<dbReference type="EMBL" id="CP024870">
    <property type="protein sequence ID" value="ATX70901.1"/>
    <property type="molecule type" value="Genomic_DNA"/>
</dbReference>
<sequence length="208" mass="23047">MKYYIITINGKYEVVDAVSDVVIAVFQDNASLQNYLKMKKIEETNIEKGIIDPSKRIRKDFSKILKRNSLDVTPEIKALETTQVVTPTGEIETISTAAVANGGINSGGIPIAPIDPETQTLDFTNQATSELGEVTQEIDVVTNANESDEVTSDVIVIDSHTGEDDEDLPVKKVSKKDIKLQKKEQKQREIEMAKQAKAELKLSKKNKK</sequence>
<proteinExistence type="predicted"/>
<keyword evidence="3" id="KW-1185">Reference proteome</keyword>
<name>A0A2K8KKU8_9MOLU</name>
<organism evidence="2 3">
    <name type="scientific">Spiroplasma clarkii</name>
    <dbReference type="NCBI Taxonomy" id="2139"/>
    <lineage>
        <taxon>Bacteria</taxon>
        <taxon>Bacillati</taxon>
        <taxon>Mycoplasmatota</taxon>
        <taxon>Mollicutes</taxon>
        <taxon>Entomoplasmatales</taxon>
        <taxon>Spiroplasmataceae</taxon>
        <taxon>Spiroplasma</taxon>
    </lineage>
</organism>
<protein>
    <submittedName>
        <fullName evidence="2">Uncharacterized protein</fullName>
    </submittedName>
</protein>
<dbReference type="RefSeq" id="WP_100254454.1">
    <property type="nucleotide sequence ID" value="NZ_CP024870.1"/>
</dbReference>
<dbReference type="Proteomes" id="UP000231179">
    <property type="component" value="Chromosome"/>
</dbReference>
<feature type="coiled-coil region" evidence="1">
    <location>
        <begin position="176"/>
        <end position="203"/>
    </location>
</feature>
<evidence type="ECO:0000313" key="3">
    <source>
        <dbReference type="Proteomes" id="UP000231179"/>
    </source>
</evidence>